<name>A0AAP2RKZ5_9FIRM</name>
<organism evidence="2 3">
    <name type="scientific">Lientehia hominis</name>
    <dbReference type="NCBI Taxonomy" id="2897778"/>
    <lineage>
        <taxon>Bacteria</taxon>
        <taxon>Bacillati</taxon>
        <taxon>Bacillota</taxon>
        <taxon>Clostridia</taxon>
        <taxon>Lachnospirales</taxon>
        <taxon>Lachnospiraceae</taxon>
        <taxon>Lientehia</taxon>
    </lineage>
</organism>
<feature type="transmembrane region" description="Helical" evidence="1">
    <location>
        <begin position="114"/>
        <end position="137"/>
    </location>
</feature>
<comment type="caution">
    <text evidence="2">The sequence shown here is derived from an EMBL/GenBank/DDBJ whole genome shotgun (WGS) entry which is preliminary data.</text>
</comment>
<dbReference type="EMBL" id="JAJNOR010000005">
    <property type="protein sequence ID" value="MCD2492728.1"/>
    <property type="molecule type" value="Genomic_DNA"/>
</dbReference>
<reference evidence="2 3" key="1">
    <citation type="submission" date="2021-11" db="EMBL/GenBank/DDBJ databases">
        <title>Lacrimispora sp. nov. NSJ-141 isolated from human feces.</title>
        <authorList>
            <person name="Abdugheni R."/>
        </authorList>
    </citation>
    <scope>NUCLEOTIDE SEQUENCE [LARGE SCALE GENOMIC DNA]</scope>
    <source>
        <strain evidence="2 3">NSJ-141</strain>
    </source>
</reference>
<evidence type="ECO:0000313" key="2">
    <source>
        <dbReference type="EMBL" id="MCD2492728.1"/>
    </source>
</evidence>
<keyword evidence="3" id="KW-1185">Reference proteome</keyword>
<sequence length="141" mass="15360">MKMGLRTPSYKKSFKAKTTGKVNRNTKKVITPGYGQKGMGVIKDPKRAMYNKAYNKTTVGINDINHNEKHSNYINDSPPSETGIGKIVAYVISTILMIVGIIFSYQGITGNLDIIAGLGKALLGLVMFIIGIVIALVTRKL</sequence>
<dbReference type="Proteomes" id="UP001299265">
    <property type="component" value="Unassembled WGS sequence"/>
</dbReference>
<evidence type="ECO:0000256" key="1">
    <source>
        <dbReference type="SAM" id="Phobius"/>
    </source>
</evidence>
<feature type="transmembrane region" description="Helical" evidence="1">
    <location>
        <begin position="87"/>
        <end position="108"/>
    </location>
</feature>
<accession>A0AAP2RKZ5</accession>
<proteinExistence type="predicted"/>
<gene>
    <name evidence="2" type="ORF">LQE92_08815</name>
</gene>
<keyword evidence="1" id="KW-1133">Transmembrane helix</keyword>
<evidence type="ECO:0000313" key="3">
    <source>
        <dbReference type="Proteomes" id="UP001299265"/>
    </source>
</evidence>
<protein>
    <submittedName>
        <fullName evidence="2">Uncharacterized protein</fullName>
    </submittedName>
</protein>
<dbReference type="AlphaFoldDB" id="A0AAP2RKZ5"/>
<keyword evidence="1" id="KW-0472">Membrane</keyword>
<dbReference type="RefSeq" id="WP_231062614.1">
    <property type="nucleotide sequence ID" value="NZ_JAJNOR010000005.1"/>
</dbReference>
<keyword evidence="1" id="KW-0812">Transmembrane</keyword>